<dbReference type="UniPathway" id="UPA00219"/>
<dbReference type="CDD" id="cd16913">
    <property type="entry name" value="YkuD_like"/>
    <property type="match status" value="1"/>
</dbReference>
<evidence type="ECO:0000313" key="10">
    <source>
        <dbReference type="EMBL" id="ADU64843.1"/>
    </source>
</evidence>
<dbReference type="OrthoDB" id="9809748at2"/>
<keyword evidence="3" id="KW-0808">Transferase</keyword>
<feature type="signal peptide" evidence="8">
    <location>
        <begin position="1"/>
        <end position="26"/>
    </location>
</feature>
<dbReference type="PROSITE" id="PS52029">
    <property type="entry name" value="LD_TPASE"/>
    <property type="match status" value="1"/>
</dbReference>
<accession>E6W4W5</accession>
<feature type="domain" description="L,D-TPase catalytic" evidence="9">
    <location>
        <begin position="210"/>
        <end position="345"/>
    </location>
</feature>
<evidence type="ECO:0000256" key="8">
    <source>
        <dbReference type="SAM" id="SignalP"/>
    </source>
</evidence>
<dbReference type="GO" id="GO:0009252">
    <property type="term" value="P:peptidoglycan biosynthetic process"/>
    <property type="evidence" value="ECO:0007669"/>
    <property type="project" value="UniProtKB-UniPathway"/>
</dbReference>
<evidence type="ECO:0000256" key="2">
    <source>
        <dbReference type="ARBA" id="ARBA00005992"/>
    </source>
</evidence>
<dbReference type="GO" id="GO:0004180">
    <property type="term" value="F:carboxypeptidase activity"/>
    <property type="evidence" value="ECO:0007669"/>
    <property type="project" value="UniProtKB-ARBA"/>
</dbReference>
<dbReference type="PANTHER" id="PTHR36699">
    <property type="entry name" value="LD-TRANSPEPTIDASE"/>
    <property type="match status" value="1"/>
</dbReference>
<reference evidence="10 11" key="1">
    <citation type="submission" date="2010-12" db="EMBL/GenBank/DDBJ databases">
        <title>Complete sequence of Desulfurispirillum indicum S5.</title>
        <authorList>
            <consortium name="US DOE Joint Genome Institute"/>
            <person name="Lucas S."/>
            <person name="Copeland A."/>
            <person name="Lapidus A."/>
            <person name="Cheng J.-F."/>
            <person name="Goodwin L."/>
            <person name="Pitluck S."/>
            <person name="Chertkov O."/>
            <person name="Held B."/>
            <person name="Detter J.C."/>
            <person name="Han C."/>
            <person name="Tapia R."/>
            <person name="Land M."/>
            <person name="Hauser L."/>
            <person name="Kyrpides N."/>
            <person name="Ivanova N."/>
            <person name="Mikhailova N."/>
            <person name="Haggblom M."/>
            <person name="Rauschenbach I."/>
            <person name="Bini E."/>
            <person name="Woyke T."/>
        </authorList>
    </citation>
    <scope>NUCLEOTIDE SEQUENCE [LARGE SCALE GENOMIC DNA]</scope>
    <source>
        <strain evidence="11">ATCC BAA-1389 / DSM 22839 / S5</strain>
    </source>
</reference>
<dbReference type="STRING" id="653733.Selin_0084"/>
<dbReference type="EMBL" id="CP002432">
    <property type="protein sequence ID" value="ADU64843.1"/>
    <property type="molecule type" value="Genomic_DNA"/>
</dbReference>
<sequence>MTRIRNRCLSSLSGSLLLFLFSAVYAGAQVNSPGYLYQQALAQFGESNYTSAREFIHGAVQREESFKYFYLAGLVDLRLENYTSAIRNLARSLEIIPEGTNPHNAKYNLAFAYWKNGQHELAETLLRDCETKEARKLLGYISFEKGLQIILSTHQTLPGTRKDLAYELLTSFQANSNDINFIDDTPIIDPPVFSEHSLPGHVLQVADGQIFIWTSKNQQVTYIIQRQGEGFTVLEAYHSSTGRIPGEKQRRGDEKTPTGIYFPVSKMTTNQMPQRYGAYAFPVNYPNHLDKHLGRTGSGIWLHGINENDNGQIPYNSEGCVVFSNEGIFGVSRHIVLRETPVILAEDFLFLSHDEMTAKREELLHTLYRWRDDWASLDHDAYMSHYADTFSAGRFNRNTWSSDKARINRRKTFIEIEMEDISLFLYPELENGKEVALATFNQVYRSSNFNSDSFKFIYLVKENGHWKIITEGSF</sequence>
<dbReference type="Pfam" id="PF24125">
    <property type="entry name" value="Cds6_C"/>
    <property type="match status" value="1"/>
</dbReference>
<dbReference type="Pfam" id="PF03734">
    <property type="entry name" value="YkuD"/>
    <property type="match status" value="1"/>
</dbReference>
<feature type="active site" description="Nucleophile" evidence="7">
    <location>
        <position position="320"/>
    </location>
</feature>
<dbReference type="InterPro" id="IPR032710">
    <property type="entry name" value="NTF2-like_dom_sf"/>
</dbReference>
<keyword evidence="6 7" id="KW-0961">Cell wall biogenesis/degradation</keyword>
<dbReference type="eggNOG" id="COG4105">
    <property type="taxonomic scope" value="Bacteria"/>
</dbReference>
<comment type="similarity">
    <text evidence="2">Belongs to the YkuD family.</text>
</comment>
<keyword evidence="4 7" id="KW-0133">Cell shape</keyword>
<dbReference type="eggNOG" id="COG3034">
    <property type="taxonomic scope" value="Bacteria"/>
</dbReference>
<organism evidence="10 11">
    <name type="scientific">Desulfurispirillum indicum (strain ATCC BAA-1389 / DSM 22839 / S5)</name>
    <dbReference type="NCBI Taxonomy" id="653733"/>
    <lineage>
        <taxon>Bacteria</taxon>
        <taxon>Pseudomonadati</taxon>
        <taxon>Chrysiogenota</taxon>
        <taxon>Chrysiogenia</taxon>
        <taxon>Chrysiogenales</taxon>
        <taxon>Chrysiogenaceae</taxon>
        <taxon>Desulfurispirillum</taxon>
    </lineage>
</organism>
<dbReference type="SUPFAM" id="SSF48452">
    <property type="entry name" value="TPR-like"/>
    <property type="match status" value="1"/>
</dbReference>
<dbReference type="Proteomes" id="UP000002572">
    <property type="component" value="Chromosome"/>
</dbReference>
<evidence type="ECO:0000256" key="5">
    <source>
        <dbReference type="ARBA" id="ARBA00022984"/>
    </source>
</evidence>
<dbReference type="InterPro" id="IPR056203">
    <property type="entry name" value="Cds6_C"/>
</dbReference>
<dbReference type="RefSeq" id="WP_013504732.1">
    <property type="nucleotide sequence ID" value="NC_014836.1"/>
</dbReference>
<evidence type="ECO:0000259" key="9">
    <source>
        <dbReference type="PROSITE" id="PS52029"/>
    </source>
</evidence>
<gene>
    <name evidence="10" type="ordered locus">Selin_0084</name>
</gene>
<evidence type="ECO:0000256" key="3">
    <source>
        <dbReference type="ARBA" id="ARBA00022679"/>
    </source>
</evidence>
<evidence type="ECO:0000256" key="6">
    <source>
        <dbReference type="ARBA" id="ARBA00023316"/>
    </source>
</evidence>
<dbReference type="Gene3D" id="2.40.440.10">
    <property type="entry name" value="L,D-transpeptidase catalytic domain-like"/>
    <property type="match status" value="1"/>
</dbReference>
<dbReference type="PANTHER" id="PTHR36699:SF1">
    <property type="entry name" value="L,D-TRANSPEPTIDASE YAFK-RELATED"/>
    <property type="match status" value="1"/>
</dbReference>
<protein>
    <submittedName>
        <fullName evidence="10">ErfK/YbiS/YcfS/YnhG family protein</fullName>
    </submittedName>
</protein>
<dbReference type="GO" id="GO:0008360">
    <property type="term" value="P:regulation of cell shape"/>
    <property type="evidence" value="ECO:0007669"/>
    <property type="project" value="UniProtKB-UniRule"/>
</dbReference>
<dbReference type="InParanoid" id="E6W4W5"/>
<dbReference type="AlphaFoldDB" id="E6W4W5"/>
<dbReference type="KEGG" id="din:Selin_0084"/>
<dbReference type="InterPro" id="IPR011990">
    <property type="entry name" value="TPR-like_helical_dom_sf"/>
</dbReference>
<dbReference type="GO" id="GO:0016740">
    <property type="term" value="F:transferase activity"/>
    <property type="evidence" value="ECO:0007669"/>
    <property type="project" value="UniProtKB-KW"/>
</dbReference>
<keyword evidence="11" id="KW-1185">Reference proteome</keyword>
<dbReference type="HOGENOM" id="CLU_575860_0_0_0"/>
<comment type="pathway">
    <text evidence="1 7">Cell wall biogenesis; peptidoglycan biosynthesis.</text>
</comment>
<dbReference type="SUPFAM" id="SSF141523">
    <property type="entry name" value="L,D-transpeptidase catalytic domain-like"/>
    <property type="match status" value="1"/>
</dbReference>
<evidence type="ECO:0000256" key="4">
    <source>
        <dbReference type="ARBA" id="ARBA00022960"/>
    </source>
</evidence>
<keyword evidence="5 7" id="KW-0573">Peptidoglycan synthesis</keyword>
<feature type="active site" description="Proton donor/acceptor" evidence="7">
    <location>
        <position position="303"/>
    </location>
</feature>
<keyword evidence="8" id="KW-0732">Signal</keyword>
<dbReference type="Gene3D" id="1.25.40.10">
    <property type="entry name" value="Tetratricopeptide repeat domain"/>
    <property type="match status" value="1"/>
</dbReference>
<dbReference type="Pfam" id="PF12895">
    <property type="entry name" value="ANAPC3"/>
    <property type="match status" value="1"/>
</dbReference>
<name>E6W4W5_DESIS</name>
<feature type="chain" id="PRO_5003214254" evidence="8">
    <location>
        <begin position="27"/>
        <end position="474"/>
    </location>
</feature>
<proteinExistence type="inferred from homology"/>
<dbReference type="InterPro" id="IPR005490">
    <property type="entry name" value="LD_TPept_cat_dom"/>
</dbReference>
<evidence type="ECO:0000313" key="11">
    <source>
        <dbReference type="Proteomes" id="UP000002572"/>
    </source>
</evidence>
<dbReference type="GO" id="GO:0071555">
    <property type="term" value="P:cell wall organization"/>
    <property type="evidence" value="ECO:0007669"/>
    <property type="project" value="UniProtKB-UniRule"/>
</dbReference>
<evidence type="ECO:0000256" key="1">
    <source>
        <dbReference type="ARBA" id="ARBA00004752"/>
    </source>
</evidence>
<dbReference type="InterPro" id="IPR038063">
    <property type="entry name" value="Transpep_catalytic_dom"/>
</dbReference>
<dbReference type="SUPFAM" id="SSF54427">
    <property type="entry name" value="NTF2-like"/>
    <property type="match status" value="1"/>
</dbReference>
<evidence type="ECO:0000256" key="7">
    <source>
        <dbReference type="PROSITE-ProRule" id="PRU01373"/>
    </source>
</evidence>